<comment type="caution">
    <text evidence="2">The sequence shown here is derived from an EMBL/GenBank/DDBJ whole genome shotgun (WGS) entry which is preliminary data.</text>
</comment>
<dbReference type="Pfam" id="PF07045">
    <property type="entry name" value="DUF1330"/>
    <property type="match status" value="1"/>
</dbReference>
<organism evidence="2 3">
    <name type="scientific">Novosphingobium aquae</name>
    <dbReference type="NCBI Taxonomy" id="3133435"/>
    <lineage>
        <taxon>Bacteria</taxon>
        <taxon>Pseudomonadati</taxon>
        <taxon>Pseudomonadota</taxon>
        <taxon>Alphaproteobacteria</taxon>
        <taxon>Sphingomonadales</taxon>
        <taxon>Sphingomonadaceae</taxon>
        <taxon>Novosphingobium</taxon>
    </lineage>
</organism>
<dbReference type="EMBL" id="JBBHJY010000003">
    <property type="protein sequence ID" value="MEJ6009949.1"/>
    <property type="molecule type" value="Genomic_DNA"/>
</dbReference>
<dbReference type="PANTHER" id="PTHR40257">
    <property type="match status" value="1"/>
</dbReference>
<feature type="domain" description="DUF1330" evidence="1">
    <location>
        <begin position="52"/>
        <end position="131"/>
    </location>
</feature>
<dbReference type="PANTHER" id="PTHR40257:SF1">
    <property type="entry name" value="DUF1330 DOMAIN-CONTAINING PROTEIN"/>
    <property type="match status" value="1"/>
</dbReference>
<evidence type="ECO:0000313" key="2">
    <source>
        <dbReference type="EMBL" id="MEJ6009949.1"/>
    </source>
</evidence>
<dbReference type="RefSeq" id="WP_339966280.1">
    <property type="nucleotide sequence ID" value="NZ_JBBHJY010000003.1"/>
</dbReference>
<gene>
    <name evidence="2" type="ORF">WG900_08450</name>
</gene>
<dbReference type="Gene3D" id="3.30.70.100">
    <property type="match status" value="1"/>
</dbReference>
<dbReference type="InterPro" id="IPR010753">
    <property type="entry name" value="DUF1330"/>
</dbReference>
<evidence type="ECO:0000313" key="3">
    <source>
        <dbReference type="Proteomes" id="UP001379235"/>
    </source>
</evidence>
<name>A0ABU8S7L7_9SPHN</name>
<protein>
    <submittedName>
        <fullName evidence="2">DUF1330 domain-containing protein</fullName>
    </submittedName>
</protein>
<reference evidence="2 3" key="1">
    <citation type="submission" date="2024-03" db="EMBL/GenBank/DDBJ databases">
        <authorList>
            <person name="Jo J.-H."/>
        </authorList>
    </citation>
    <scope>NUCLEOTIDE SEQUENCE [LARGE SCALE GENOMIC DNA]</scope>
    <source>
        <strain evidence="2 3">AS3R-12</strain>
    </source>
</reference>
<dbReference type="Proteomes" id="UP001379235">
    <property type="component" value="Unassembled WGS sequence"/>
</dbReference>
<proteinExistence type="predicted"/>
<dbReference type="InterPro" id="IPR011008">
    <property type="entry name" value="Dimeric_a/b-barrel"/>
</dbReference>
<sequence>MDWVNPSRENFDLFKSLPRDEPVHLLNMIRFRGAALYSEGHPCAGLGWSGERAFEEYFTRVVPFIERLGGGIAWQGTFESMITGPAQFEWDKVFVMGFPTAGAFLALVTDPEYKAEVVDHRTAAVQDSRLVRYRPA</sequence>
<keyword evidence="3" id="KW-1185">Reference proteome</keyword>
<accession>A0ABU8S7L7</accession>
<dbReference type="SUPFAM" id="SSF54909">
    <property type="entry name" value="Dimeric alpha+beta barrel"/>
    <property type="match status" value="1"/>
</dbReference>
<evidence type="ECO:0000259" key="1">
    <source>
        <dbReference type="Pfam" id="PF07045"/>
    </source>
</evidence>